<reference evidence="1" key="2">
    <citation type="journal article" date="2015" name="Data Brief">
        <title>Shoot transcriptome of the giant reed, Arundo donax.</title>
        <authorList>
            <person name="Barrero R.A."/>
            <person name="Guerrero F.D."/>
            <person name="Moolhuijzen P."/>
            <person name="Goolsby J.A."/>
            <person name="Tidwell J."/>
            <person name="Bellgard S.E."/>
            <person name="Bellgard M.I."/>
        </authorList>
    </citation>
    <scope>NUCLEOTIDE SEQUENCE</scope>
    <source>
        <tissue evidence="1">Shoot tissue taken approximately 20 cm above the soil surface</tissue>
    </source>
</reference>
<evidence type="ECO:0000313" key="1">
    <source>
        <dbReference type="EMBL" id="JAD37464.1"/>
    </source>
</evidence>
<sequence>MLLHHVADLLHATATWYSLLLCHADRCTLHSSSATMEFLNKNGAHAWPIGASPRDCRRG</sequence>
<protein>
    <submittedName>
        <fullName evidence="1">Uncharacterized protein</fullName>
    </submittedName>
</protein>
<proteinExistence type="predicted"/>
<organism evidence="1">
    <name type="scientific">Arundo donax</name>
    <name type="common">Giant reed</name>
    <name type="synonym">Donax arundinaceus</name>
    <dbReference type="NCBI Taxonomy" id="35708"/>
    <lineage>
        <taxon>Eukaryota</taxon>
        <taxon>Viridiplantae</taxon>
        <taxon>Streptophyta</taxon>
        <taxon>Embryophyta</taxon>
        <taxon>Tracheophyta</taxon>
        <taxon>Spermatophyta</taxon>
        <taxon>Magnoliopsida</taxon>
        <taxon>Liliopsida</taxon>
        <taxon>Poales</taxon>
        <taxon>Poaceae</taxon>
        <taxon>PACMAD clade</taxon>
        <taxon>Arundinoideae</taxon>
        <taxon>Arundineae</taxon>
        <taxon>Arundo</taxon>
    </lineage>
</organism>
<reference evidence="1" key="1">
    <citation type="submission" date="2014-09" db="EMBL/GenBank/DDBJ databases">
        <authorList>
            <person name="Magalhaes I.L.F."/>
            <person name="Oliveira U."/>
            <person name="Santos F.R."/>
            <person name="Vidigal T.H.D.A."/>
            <person name="Brescovit A.D."/>
            <person name="Santos A.J."/>
        </authorList>
    </citation>
    <scope>NUCLEOTIDE SEQUENCE</scope>
    <source>
        <tissue evidence="1">Shoot tissue taken approximately 20 cm above the soil surface</tissue>
    </source>
</reference>
<accession>A0A0A8ZDJ6</accession>
<dbReference type="EMBL" id="GBRH01260431">
    <property type="protein sequence ID" value="JAD37464.1"/>
    <property type="molecule type" value="Transcribed_RNA"/>
</dbReference>
<dbReference type="AlphaFoldDB" id="A0A0A8ZDJ6"/>
<name>A0A0A8ZDJ6_ARUDO</name>